<dbReference type="EMBL" id="LNQN01000005">
    <property type="protein sequence ID" value="KSU81990.1"/>
    <property type="molecule type" value="Genomic_DNA"/>
</dbReference>
<organism evidence="1 2">
    <name type="scientific">Fictibacillus enclensis</name>
    <dbReference type="NCBI Taxonomy" id="1017270"/>
    <lineage>
        <taxon>Bacteria</taxon>
        <taxon>Bacillati</taxon>
        <taxon>Bacillota</taxon>
        <taxon>Bacilli</taxon>
        <taxon>Bacillales</taxon>
        <taxon>Fictibacillaceae</taxon>
        <taxon>Fictibacillus</taxon>
    </lineage>
</organism>
<accession>A0A0V8J4T4</accession>
<evidence type="ECO:0000313" key="2">
    <source>
        <dbReference type="Proteomes" id="UP000054099"/>
    </source>
</evidence>
<evidence type="ECO:0000313" key="1">
    <source>
        <dbReference type="EMBL" id="KSU81990.1"/>
    </source>
</evidence>
<name>A0A0V8J4T4_9BACL</name>
<comment type="caution">
    <text evidence="1">The sequence shown here is derived from an EMBL/GenBank/DDBJ whole genome shotgun (WGS) entry which is preliminary data.</text>
</comment>
<proteinExistence type="predicted"/>
<keyword evidence="2" id="KW-1185">Reference proteome</keyword>
<gene>
    <name evidence="1" type="ORF">AS030_17065</name>
</gene>
<dbReference type="AlphaFoldDB" id="A0A0V8J4T4"/>
<sequence length="84" mass="10028">MSLRYTLQNMNDIKSGIQLFFFYALRISRRRTKRRNSQWEFKELTIHSLRNPFITFQTLAFGRRRAEGWGVGRIPAIESFALQS</sequence>
<reference evidence="1 2" key="1">
    <citation type="journal article" date="2014" name="Antonie Van Leeuwenhoek">
        <title>Fictibacillus enclensis sp. nov., isolated from marine sediment.</title>
        <authorList>
            <person name="Dastager S.G."/>
            <person name="Mawlankar R."/>
            <person name="Srinivasan K."/>
            <person name="Tang S.K."/>
            <person name="Lee J.C."/>
            <person name="Ramana V.V."/>
            <person name="Shouche Y.S."/>
        </authorList>
    </citation>
    <scope>NUCLEOTIDE SEQUENCE [LARGE SCALE GENOMIC DNA]</scope>
    <source>
        <strain evidence="1 2">NIO-1003</strain>
    </source>
</reference>
<dbReference type="Proteomes" id="UP000054099">
    <property type="component" value="Unassembled WGS sequence"/>
</dbReference>
<protein>
    <submittedName>
        <fullName evidence="1">Uncharacterized protein</fullName>
    </submittedName>
</protein>